<dbReference type="InterPro" id="IPR041581">
    <property type="entry name" value="Glyoxalase_6"/>
</dbReference>
<evidence type="ECO:0000259" key="1">
    <source>
        <dbReference type="Pfam" id="PF18029"/>
    </source>
</evidence>
<protein>
    <submittedName>
        <fullName evidence="2">VOC family protein</fullName>
    </submittedName>
</protein>
<name>A0ABX7NTS0_9BACT</name>
<dbReference type="InterPro" id="IPR029068">
    <property type="entry name" value="Glyas_Bleomycin-R_OHBP_Dase"/>
</dbReference>
<dbReference type="PANTHER" id="PTHR35908">
    <property type="entry name" value="HYPOTHETICAL FUSION PROTEIN"/>
    <property type="match status" value="1"/>
</dbReference>
<organism evidence="2 3">
    <name type="scientific">Pyxidicoccus parkwayensis</name>
    <dbReference type="NCBI Taxonomy" id="2813578"/>
    <lineage>
        <taxon>Bacteria</taxon>
        <taxon>Pseudomonadati</taxon>
        <taxon>Myxococcota</taxon>
        <taxon>Myxococcia</taxon>
        <taxon>Myxococcales</taxon>
        <taxon>Cystobacterineae</taxon>
        <taxon>Myxococcaceae</taxon>
        <taxon>Pyxidicoccus</taxon>
    </lineage>
</organism>
<dbReference type="Gene3D" id="3.10.180.10">
    <property type="entry name" value="2,3-Dihydroxybiphenyl 1,2-Dioxygenase, domain 1"/>
    <property type="match status" value="1"/>
</dbReference>
<keyword evidence="3" id="KW-1185">Reference proteome</keyword>
<dbReference type="Proteomes" id="UP000662747">
    <property type="component" value="Chromosome"/>
</dbReference>
<sequence length="129" mass="14660">MHRSRLSTFVLDCKVEDVDAAARFWSRALGRPIQPVDETSPRYRELGTGADEPMLLIQQVTHPSRIHLDIEADDIEAEVKRLEALGAKRVEHIRTWWVMEAPTGQRFCVVRPQRGALDGRANEWGDEGA</sequence>
<proteinExistence type="predicted"/>
<dbReference type="RefSeq" id="WP_206721122.1">
    <property type="nucleotide sequence ID" value="NZ_CP071090.1"/>
</dbReference>
<evidence type="ECO:0000313" key="3">
    <source>
        <dbReference type="Proteomes" id="UP000662747"/>
    </source>
</evidence>
<dbReference type="EMBL" id="CP071090">
    <property type="protein sequence ID" value="QSQ19538.1"/>
    <property type="molecule type" value="Genomic_DNA"/>
</dbReference>
<reference evidence="2 3" key="1">
    <citation type="submission" date="2021-02" db="EMBL/GenBank/DDBJ databases">
        <title>De Novo genome assembly of isolated myxobacteria.</title>
        <authorList>
            <person name="Stevens D.C."/>
        </authorList>
    </citation>
    <scope>NUCLEOTIDE SEQUENCE [LARGE SCALE GENOMIC DNA]</scope>
    <source>
        <strain evidence="3">SCPEA02</strain>
    </source>
</reference>
<evidence type="ECO:0000313" key="2">
    <source>
        <dbReference type="EMBL" id="QSQ19538.1"/>
    </source>
</evidence>
<accession>A0ABX7NTS0</accession>
<dbReference type="PANTHER" id="PTHR35908:SF1">
    <property type="entry name" value="CONSERVED PROTEIN"/>
    <property type="match status" value="1"/>
</dbReference>
<feature type="domain" description="Glyoxalase-like" evidence="1">
    <location>
        <begin position="9"/>
        <end position="110"/>
    </location>
</feature>
<dbReference type="SUPFAM" id="SSF54593">
    <property type="entry name" value="Glyoxalase/Bleomycin resistance protein/Dihydroxybiphenyl dioxygenase"/>
    <property type="match status" value="1"/>
</dbReference>
<dbReference type="Pfam" id="PF18029">
    <property type="entry name" value="Glyoxalase_6"/>
    <property type="match status" value="1"/>
</dbReference>
<gene>
    <name evidence="2" type="ORF">JY651_30010</name>
</gene>